<evidence type="ECO:0000313" key="2">
    <source>
        <dbReference type="Proteomes" id="UP001148662"/>
    </source>
</evidence>
<comment type="caution">
    <text evidence="1">The sequence shown here is derived from an EMBL/GenBank/DDBJ whole genome shotgun (WGS) entry which is preliminary data.</text>
</comment>
<reference evidence="1" key="1">
    <citation type="submission" date="2022-07" db="EMBL/GenBank/DDBJ databases">
        <title>Genome Sequence of Phlebia brevispora.</title>
        <authorList>
            <person name="Buettner E."/>
        </authorList>
    </citation>
    <scope>NUCLEOTIDE SEQUENCE</scope>
    <source>
        <strain evidence="1">MPL23</strain>
    </source>
</reference>
<sequence length="175" mass="18729">MSQHHPSNKFRYYALMPPQDPTIQQPPGTDGTQYRAIFLPSFPSGQMVDSSQDSGQEEPVFLREPVFLASPSSGQGPSAAPVIEGPTPYAVAASSATVHAAIGMREYVVLVQSMREVLSAEQAEYASIIASLSNIQSSLQDVRASVGAQLARLETTCQSLATALQTTAIRNQSFL</sequence>
<protein>
    <submittedName>
        <fullName evidence="1">Uncharacterized protein</fullName>
    </submittedName>
</protein>
<dbReference type="Proteomes" id="UP001148662">
    <property type="component" value="Unassembled WGS sequence"/>
</dbReference>
<evidence type="ECO:0000313" key="1">
    <source>
        <dbReference type="EMBL" id="KAJ3529801.1"/>
    </source>
</evidence>
<proteinExistence type="predicted"/>
<organism evidence="1 2">
    <name type="scientific">Phlebia brevispora</name>
    <dbReference type="NCBI Taxonomy" id="194682"/>
    <lineage>
        <taxon>Eukaryota</taxon>
        <taxon>Fungi</taxon>
        <taxon>Dikarya</taxon>
        <taxon>Basidiomycota</taxon>
        <taxon>Agaricomycotina</taxon>
        <taxon>Agaricomycetes</taxon>
        <taxon>Polyporales</taxon>
        <taxon>Meruliaceae</taxon>
        <taxon>Phlebia</taxon>
    </lineage>
</organism>
<keyword evidence="2" id="KW-1185">Reference proteome</keyword>
<accession>A0ACC1S192</accession>
<dbReference type="EMBL" id="JANHOG010001920">
    <property type="protein sequence ID" value="KAJ3529801.1"/>
    <property type="molecule type" value="Genomic_DNA"/>
</dbReference>
<gene>
    <name evidence="1" type="ORF">NM688_g7805</name>
</gene>
<name>A0ACC1S192_9APHY</name>